<feature type="transmembrane region" description="Helical" evidence="6">
    <location>
        <begin position="233"/>
        <end position="260"/>
    </location>
</feature>
<dbReference type="EMBL" id="FNEK01000002">
    <property type="protein sequence ID" value="SDI33998.1"/>
    <property type="molecule type" value="Genomic_DNA"/>
</dbReference>
<feature type="transmembrane region" description="Helical" evidence="6">
    <location>
        <begin position="70"/>
        <end position="91"/>
    </location>
</feature>
<dbReference type="OrthoDB" id="9799225at2"/>
<protein>
    <submittedName>
        <fullName evidence="7">Predicted PurR-regulated permease PerM</fullName>
    </submittedName>
</protein>
<evidence type="ECO:0000256" key="6">
    <source>
        <dbReference type="SAM" id="Phobius"/>
    </source>
</evidence>
<dbReference type="RefSeq" id="WP_093148046.1">
    <property type="nucleotide sequence ID" value="NZ_FNEK01000002.1"/>
</dbReference>
<organism evidence="7 8">
    <name type="scientific">Aliiruegeria lutimaris</name>
    <dbReference type="NCBI Taxonomy" id="571298"/>
    <lineage>
        <taxon>Bacteria</taxon>
        <taxon>Pseudomonadati</taxon>
        <taxon>Pseudomonadota</taxon>
        <taxon>Alphaproteobacteria</taxon>
        <taxon>Rhodobacterales</taxon>
        <taxon>Roseobacteraceae</taxon>
        <taxon>Aliiruegeria</taxon>
    </lineage>
</organism>
<feature type="transmembrane region" description="Helical" evidence="6">
    <location>
        <begin position="266"/>
        <end position="287"/>
    </location>
</feature>
<evidence type="ECO:0000256" key="3">
    <source>
        <dbReference type="ARBA" id="ARBA00022692"/>
    </source>
</evidence>
<sequence>MEEAGLRQRVMMLEFWRDLLLVLTLAVTGLVYGSGFLVPLTFAALVVVLLNAVADRVSAIPLAGQFVPLWLANVIGILLVLFGFAVIALILSSQADGVAETIPRYAERLEAILASLVSLVGEENALEVRQVLQEMDMSGWALGALGSAGGFLSGFLLVMLYIPFMMVETGPMGRKLRIAAPNRRAAAEISKITRSISRGLQRYIGVKTFVSLLTGLFSYAVMKPMGLDFAETWAVLAFALNFIPSIGSVLGVVLPAVVALVQFDTVTPFLVIVLGCGTVQFSIGNILEPAIFGRSLNLSPFLVILALTFWTAVWGVAGALLSVPIMVGFLIVFAHIPCTQWLAILMSGDGDLSGIREMDGQEGAERA</sequence>
<feature type="transmembrane region" description="Helical" evidence="6">
    <location>
        <begin position="323"/>
        <end position="346"/>
    </location>
</feature>
<dbReference type="InterPro" id="IPR002549">
    <property type="entry name" value="AI-2E-like"/>
</dbReference>
<name>A0A1G8JRZ2_9RHOB</name>
<dbReference type="GO" id="GO:0016020">
    <property type="term" value="C:membrane"/>
    <property type="evidence" value="ECO:0007669"/>
    <property type="project" value="UniProtKB-SubCell"/>
</dbReference>
<gene>
    <name evidence="7" type="ORF">SAMN04488026_100247</name>
</gene>
<dbReference type="Pfam" id="PF01594">
    <property type="entry name" value="AI-2E_transport"/>
    <property type="match status" value="1"/>
</dbReference>
<dbReference type="STRING" id="571298.SAMN04488026_100247"/>
<keyword evidence="4 6" id="KW-1133">Transmembrane helix</keyword>
<reference evidence="7 8" key="1">
    <citation type="submission" date="2016-10" db="EMBL/GenBank/DDBJ databases">
        <authorList>
            <person name="de Groot N.N."/>
        </authorList>
    </citation>
    <scope>NUCLEOTIDE SEQUENCE [LARGE SCALE GENOMIC DNA]</scope>
    <source>
        <strain evidence="7 8">DSM 25294</strain>
    </source>
</reference>
<proteinExistence type="inferred from homology"/>
<evidence type="ECO:0000313" key="8">
    <source>
        <dbReference type="Proteomes" id="UP000199382"/>
    </source>
</evidence>
<dbReference type="Proteomes" id="UP000199382">
    <property type="component" value="Unassembled WGS sequence"/>
</dbReference>
<dbReference type="GO" id="GO:0055085">
    <property type="term" value="P:transmembrane transport"/>
    <property type="evidence" value="ECO:0007669"/>
    <property type="project" value="TreeGrafter"/>
</dbReference>
<feature type="transmembrane region" description="Helical" evidence="6">
    <location>
        <begin position="20"/>
        <end position="50"/>
    </location>
</feature>
<feature type="transmembrane region" description="Helical" evidence="6">
    <location>
        <begin position="203"/>
        <end position="221"/>
    </location>
</feature>
<evidence type="ECO:0000256" key="4">
    <source>
        <dbReference type="ARBA" id="ARBA00022989"/>
    </source>
</evidence>
<evidence type="ECO:0000256" key="1">
    <source>
        <dbReference type="ARBA" id="ARBA00004141"/>
    </source>
</evidence>
<comment type="similarity">
    <text evidence="2">Belongs to the autoinducer-2 exporter (AI-2E) (TC 2.A.86) family.</text>
</comment>
<dbReference type="AlphaFoldDB" id="A0A1G8JRZ2"/>
<comment type="subcellular location">
    <subcellularLocation>
        <location evidence="1">Membrane</location>
        <topology evidence="1">Multi-pass membrane protein</topology>
    </subcellularLocation>
</comment>
<evidence type="ECO:0000256" key="2">
    <source>
        <dbReference type="ARBA" id="ARBA00009773"/>
    </source>
</evidence>
<evidence type="ECO:0000313" key="7">
    <source>
        <dbReference type="EMBL" id="SDI33998.1"/>
    </source>
</evidence>
<evidence type="ECO:0000256" key="5">
    <source>
        <dbReference type="ARBA" id="ARBA00023136"/>
    </source>
</evidence>
<keyword evidence="3 6" id="KW-0812">Transmembrane</keyword>
<dbReference type="PANTHER" id="PTHR21716">
    <property type="entry name" value="TRANSMEMBRANE PROTEIN"/>
    <property type="match status" value="1"/>
</dbReference>
<keyword evidence="8" id="KW-1185">Reference proteome</keyword>
<dbReference type="PANTHER" id="PTHR21716:SF64">
    <property type="entry name" value="AI-2 TRANSPORT PROTEIN TQSA"/>
    <property type="match status" value="1"/>
</dbReference>
<feature type="transmembrane region" description="Helical" evidence="6">
    <location>
        <begin position="139"/>
        <end position="162"/>
    </location>
</feature>
<accession>A0A1G8JRZ2</accession>
<feature type="transmembrane region" description="Helical" evidence="6">
    <location>
        <begin position="299"/>
        <end position="317"/>
    </location>
</feature>
<keyword evidence="5 6" id="KW-0472">Membrane</keyword>